<dbReference type="GO" id="GO:0016491">
    <property type="term" value="F:oxidoreductase activity"/>
    <property type="evidence" value="ECO:0007669"/>
    <property type="project" value="TreeGrafter"/>
</dbReference>
<dbReference type="PANTHER" id="PTHR35038">
    <property type="entry name" value="DISSIMILATORY SULFITE REDUCTASE SIRA"/>
    <property type="match status" value="1"/>
</dbReference>
<dbReference type="HOGENOM" id="CLU_291837_0_0_7"/>
<evidence type="ECO:0000313" key="4">
    <source>
        <dbReference type="EMBL" id="AJE02506.1"/>
    </source>
</evidence>
<accession>A0A0B5BEL7</accession>
<dbReference type="Gene3D" id="1.10.1130.10">
    <property type="entry name" value="Flavocytochrome C3, Chain A"/>
    <property type="match status" value="2"/>
</dbReference>
<evidence type="ECO:0000313" key="5">
    <source>
        <dbReference type="Proteomes" id="UP000057609"/>
    </source>
</evidence>
<dbReference type="Pfam" id="PF09698">
    <property type="entry name" value="GSu_C4xC__C2xCH"/>
    <property type="match status" value="2"/>
</dbReference>
<dbReference type="InterPro" id="IPR010176">
    <property type="entry name" value="C4xCH_C2xCH_motif_GEOSU"/>
</dbReference>
<dbReference type="Pfam" id="PF09699">
    <property type="entry name" value="Paired_CXXCH_1"/>
    <property type="match status" value="1"/>
</dbReference>
<evidence type="ECO:0000256" key="2">
    <source>
        <dbReference type="SAM" id="SignalP"/>
    </source>
</evidence>
<dbReference type="KEGG" id="gpi:GPICK_03140"/>
<dbReference type="AlphaFoldDB" id="A0A0B5BEL7"/>
<dbReference type="PANTHER" id="PTHR35038:SF8">
    <property type="entry name" value="C-TYPE POLYHEME CYTOCHROME OMCC"/>
    <property type="match status" value="1"/>
</dbReference>
<sequence>MSYGARGLLAALLVSLSLAATAHAIDPPHGAVVGLTCSTCHSTHATLGTTGYNNMCLNCHRPGVPLAGTRPFTMADMANPFGTYTGTRVGTIYQTSHAWRGSDTVPQAGALPAQDPTLASSKAAGMLTCSRCHDPHNNTIRPYLRIANDRDQLCLDCHRVRNTTDHTRGTHPVNVDYAAAVAANPAGFNPAPVNSNPANPTAAMRLVNGAVLCSTCHGVHYTDSNSATFDNHSGYDLLKPSAGYLLRTDLRGASATAPNICTNCHIKPNHNGRGQNVQCADCHGGHVDLADGSVPNVFLVNRYMNVSTIFGAVRAKAVFLPYTAAARRPYKDVNGTGVCQACHVVPTGGNYPAEHSLPTAAAADCAVCHTHGNASGAFSAAGGGCNSCHGYPPKANTAGGPDGMAAGYASAGVNEATTPHKRHAGGGSDYSIACDQCHRGNSHGTGTFQDVFKSPAGTVAASFGATPTYNAAARTCAAVYCHSDGAPRNGTLTPVMTAKTVPAWPNGAGTITGCGSCHDASPATNAHAAHLAKGYGCALCHSATVSDNTTISDRSKHADGIKTVAFGSVPLTAGTSWNAATATCAASKCHSDGTGGSTGAPLVTPVWTNPATGKCGSCHATSPTIASTSPQTIATGLHSTHLTGVYGANLGTALTACQSCHDYSTAKHVNGTVDLLATACTGCHPLGANWSTTARLACTTCHAATPSVIGGIAAPYKANFTTTGHGQAGVNYAASRACENCHNPNAPHISSALGTTMRLTLPDDNTLCASCHNDPTKVPTPSRQNLASHVTVKGGTPTSDCKSCHDVHGTTNLSMVKGSINGKAITFGNLSSGFVKTVAPYDGLCQVCHTQTNHYRAGQAPDGHPTKNCLSCHSHQGSFAFQPVGGGTCDSCHGYPPLPAGYVNGAGNYAAGKPEDYLGGGGAHTVARHVPKAAVPADGWSNCTICHGNGSLAPTTHTMVLPVTPSKITVDVSDRYKFNHTLPLGSPQYSGKLLDGGANATGSCYNVNCHFKASKKWSTAR</sequence>
<dbReference type="STRING" id="345632.GPICK_03140"/>
<evidence type="ECO:0000259" key="3">
    <source>
        <dbReference type="Pfam" id="PF09699"/>
    </source>
</evidence>
<keyword evidence="5" id="KW-1185">Reference proteome</keyword>
<dbReference type="OrthoDB" id="9810317at2"/>
<evidence type="ECO:0000256" key="1">
    <source>
        <dbReference type="ARBA" id="ARBA00022729"/>
    </source>
</evidence>
<dbReference type="RefSeq" id="WP_039740441.1">
    <property type="nucleotide sequence ID" value="NZ_CP009788.1"/>
</dbReference>
<proteinExistence type="predicted"/>
<dbReference type="Proteomes" id="UP000057609">
    <property type="component" value="Chromosome"/>
</dbReference>
<reference evidence="4 5" key="1">
    <citation type="journal article" date="2015" name="Genome Announc.">
        <title>Complete Genome of Geobacter pickeringii G13T, a Metal-Reducing Isolate from Sedimentary Kaolin Deposits.</title>
        <authorList>
            <person name="Badalamenti J.P."/>
            <person name="Bond D.R."/>
        </authorList>
    </citation>
    <scope>NUCLEOTIDE SEQUENCE [LARGE SCALE GENOMIC DNA]</scope>
    <source>
        <strain evidence="4 5">G13</strain>
    </source>
</reference>
<protein>
    <submittedName>
        <fullName evidence="4">Cytochrome C</fullName>
    </submittedName>
</protein>
<dbReference type="Gene3D" id="3.90.10.10">
    <property type="entry name" value="Cytochrome C3"/>
    <property type="match status" value="1"/>
</dbReference>
<gene>
    <name evidence="4" type="ORF">GPICK_03140</name>
</gene>
<dbReference type="InterPro" id="IPR036280">
    <property type="entry name" value="Multihaem_cyt_sf"/>
</dbReference>
<dbReference type="NCBIfam" id="TIGR01904">
    <property type="entry name" value="GSu_C4xC__C2xCH"/>
    <property type="match status" value="2"/>
</dbReference>
<dbReference type="SUPFAM" id="SSF48695">
    <property type="entry name" value="Multiheme cytochromes"/>
    <property type="match status" value="4"/>
</dbReference>
<dbReference type="InterPro" id="IPR051829">
    <property type="entry name" value="Multiheme_Cytochr_ET"/>
</dbReference>
<dbReference type="EMBL" id="CP009788">
    <property type="protein sequence ID" value="AJE02506.1"/>
    <property type="molecule type" value="Genomic_DNA"/>
</dbReference>
<organism evidence="4 5">
    <name type="scientific">Geobacter pickeringii</name>
    <dbReference type="NCBI Taxonomy" id="345632"/>
    <lineage>
        <taxon>Bacteria</taxon>
        <taxon>Pseudomonadati</taxon>
        <taxon>Thermodesulfobacteriota</taxon>
        <taxon>Desulfuromonadia</taxon>
        <taxon>Geobacterales</taxon>
        <taxon>Geobacteraceae</taxon>
        <taxon>Geobacter</taxon>
    </lineage>
</organism>
<feature type="signal peptide" evidence="2">
    <location>
        <begin position="1"/>
        <end position="24"/>
    </location>
</feature>
<keyword evidence="1 2" id="KW-0732">Signal</keyword>
<feature type="chain" id="PRO_5002112617" evidence="2">
    <location>
        <begin position="25"/>
        <end position="1021"/>
    </location>
</feature>
<feature type="domain" description="Doubled CXXCH motif" evidence="3">
    <location>
        <begin position="128"/>
        <end position="159"/>
    </location>
</feature>
<name>A0A0B5BEL7_9BACT</name>
<dbReference type="InterPro" id="IPR010177">
    <property type="entry name" value="Paired_CXXCH_1"/>
</dbReference>